<dbReference type="InterPro" id="IPR005950">
    <property type="entry name" value="ModA"/>
</dbReference>
<feature type="chain" id="PRO_5046935822" evidence="4">
    <location>
        <begin position="24"/>
        <end position="251"/>
    </location>
</feature>
<gene>
    <name evidence="5" type="primary">modA</name>
    <name evidence="5" type="ORF">I2494_02550</name>
</gene>
<feature type="signal peptide" evidence="4">
    <location>
        <begin position="1"/>
        <end position="23"/>
    </location>
</feature>
<evidence type="ECO:0000256" key="3">
    <source>
        <dbReference type="ARBA" id="ARBA00022729"/>
    </source>
</evidence>
<evidence type="ECO:0000256" key="1">
    <source>
        <dbReference type="ARBA" id="ARBA00009175"/>
    </source>
</evidence>
<dbReference type="RefSeq" id="WP_228350815.1">
    <property type="nucleotide sequence ID" value="NZ_JADRCR010000001.1"/>
</dbReference>
<comment type="caution">
    <text evidence="5">The sequence shown here is derived from an EMBL/GenBank/DDBJ whole genome shotgun (WGS) entry which is preliminary data.</text>
</comment>
<evidence type="ECO:0000313" key="5">
    <source>
        <dbReference type="EMBL" id="MBK5142614.1"/>
    </source>
</evidence>
<comment type="similarity">
    <text evidence="1">Belongs to the bacterial solute-binding protein ModA family.</text>
</comment>
<keyword evidence="3 4" id="KW-0732">Signal</keyword>
<protein>
    <submittedName>
        <fullName evidence="5">Molybdate ABC transporter substrate-binding protein</fullName>
    </submittedName>
</protein>
<dbReference type="Gene3D" id="3.40.190.10">
    <property type="entry name" value="Periplasmic binding protein-like II"/>
    <property type="match status" value="2"/>
</dbReference>
<dbReference type="InterPro" id="IPR050682">
    <property type="entry name" value="ModA/WtpA"/>
</dbReference>
<dbReference type="PANTHER" id="PTHR30632:SF17">
    <property type="entry name" value="MOLYBDATE-BINDING PROTEIN MODA"/>
    <property type="match status" value="1"/>
</dbReference>
<dbReference type="PIRSF" id="PIRSF004846">
    <property type="entry name" value="ModA"/>
    <property type="match status" value="1"/>
</dbReference>
<reference evidence="5 6" key="1">
    <citation type="submission" date="2020-11" db="EMBL/GenBank/DDBJ databases">
        <title>Insectihabitans protaetiae gen. nov. sp. nov. and Insectihabitans allomyrinae sp. nov., isolated from larvae of Protaetia brevitarsis seulensis and Allomyrina dichotoma, respectively.</title>
        <authorList>
            <person name="Lee S.D."/>
            <person name="Byeon Y.-S."/>
            <person name="Kim S.-M."/>
            <person name="Yang H.L."/>
            <person name="Kim I.S."/>
        </authorList>
    </citation>
    <scope>NUCLEOTIDE SEQUENCE [LARGE SCALE GENOMIC DNA]</scope>
    <source>
        <strain evidence="5 6">BWR-B9</strain>
    </source>
</reference>
<dbReference type="SUPFAM" id="SSF53850">
    <property type="entry name" value="Periplasmic binding protein-like II"/>
    <property type="match status" value="1"/>
</dbReference>
<dbReference type="PANTHER" id="PTHR30632">
    <property type="entry name" value="MOLYBDATE-BINDING PERIPLASMIC PROTEIN"/>
    <property type="match status" value="1"/>
</dbReference>
<keyword evidence="2" id="KW-0479">Metal-binding</keyword>
<evidence type="ECO:0000313" key="6">
    <source>
        <dbReference type="Proteomes" id="UP001296921"/>
    </source>
</evidence>
<dbReference type="Proteomes" id="UP001296921">
    <property type="component" value="Unassembled WGS sequence"/>
</dbReference>
<evidence type="ECO:0000256" key="2">
    <source>
        <dbReference type="ARBA" id="ARBA00022723"/>
    </source>
</evidence>
<sequence>MPRLFKKALTLMSLLLASYSASAAELHLYAGAGLRQPVESIVKQFEQDTGHKVVIEYGGSGQILTRFNLTKTGDVFLPGSADYVEKLQQQGEVSSSYPLVLHTPVMAVRKATGGDIHTLAELAKSNLKIGMGDPKAIALGKSGEQLLVASGYEKELKAKIVVQATTIKQLLIYLLNGDVDAAVIGRSDAIKNQDTLTLLPSPDGTPEEVATIAVLKTSIQPEIARQLAEFFASPQGIKNFTDRGYLPVKCN</sequence>
<dbReference type="EMBL" id="JADRCR010000001">
    <property type="protein sequence ID" value="MBK5142614.1"/>
    <property type="molecule type" value="Genomic_DNA"/>
</dbReference>
<evidence type="ECO:0000256" key="4">
    <source>
        <dbReference type="SAM" id="SignalP"/>
    </source>
</evidence>
<accession>A0ABS1ILJ3</accession>
<keyword evidence="6" id="KW-1185">Reference proteome</keyword>
<name>A0ABS1ILJ3_9GAMM</name>
<proteinExistence type="inferred from homology"/>
<dbReference type="NCBIfam" id="TIGR01256">
    <property type="entry name" value="modA"/>
    <property type="match status" value="1"/>
</dbReference>
<dbReference type="Pfam" id="PF13531">
    <property type="entry name" value="SBP_bac_11"/>
    <property type="match status" value="1"/>
</dbReference>
<organism evidence="5 6">
    <name type="scientific">Limnobaculum allomyrinae</name>
    <dbReference type="NCBI Taxonomy" id="2791986"/>
    <lineage>
        <taxon>Bacteria</taxon>
        <taxon>Pseudomonadati</taxon>
        <taxon>Pseudomonadota</taxon>
        <taxon>Gammaproteobacteria</taxon>
        <taxon>Enterobacterales</taxon>
        <taxon>Budviciaceae</taxon>
        <taxon>Limnobaculum</taxon>
    </lineage>
</organism>